<dbReference type="GO" id="GO:0005829">
    <property type="term" value="C:cytosol"/>
    <property type="evidence" value="ECO:0007669"/>
    <property type="project" value="TreeGrafter"/>
</dbReference>
<dbReference type="PROSITE" id="PS00039">
    <property type="entry name" value="DEAD_ATP_HELICASE"/>
    <property type="match status" value="1"/>
</dbReference>
<dbReference type="InterPro" id="IPR000629">
    <property type="entry name" value="RNA-helicase_DEAD-box_CS"/>
</dbReference>
<dbReference type="CDD" id="cd00268">
    <property type="entry name" value="DEADc"/>
    <property type="match status" value="1"/>
</dbReference>
<dbReference type="InterPro" id="IPR027417">
    <property type="entry name" value="P-loop_NTPase"/>
</dbReference>
<dbReference type="PANTHER" id="PTHR47959">
    <property type="entry name" value="ATP-DEPENDENT RNA HELICASE RHLE-RELATED"/>
    <property type="match status" value="1"/>
</dbReference>
<gene>
    <name evidence="11" type="ORF">A7C91_00695</name>
</gene>
<reference evidence="12" key="1">
    <citation type="journal article" date="2016" name="Syst. Appl. Microbiol.">
        <title>Thermococcus piezophilus sp. nov., a novel hyperthermophilic and piezophilic archaeon with a broad pressure range for growth, isolated from a deepest hydrothermal vent at the Mid-Cayman Rise.</title>
        <authorList>
            <person name="Dalmasso C."/>
            <person name="Oger P."/>
            <person name="Selva G."/>
            <person name="Courtine D."/>
            <person name="L'Haridon S."/>
            <person name="Garlaschelli A."/>
            <person name="Roussel E."/>
            <person name="Miyazaki J."/>
            <person name="Reveillaud J."/>
            <person name="Jebbar M."/>
            <person name="Takai K."/>
            <person name="Maignien L."/>
            <person name="Alain K."/>
        </authorList>
    </citation>
    <scope>NUCLEOTIDE SEQUENCE [LARGE SCALE GENOMIC DNA]</scope>
    <source>
        <strain evidence="12">CDGS</strain>
    </source>
</reference>
<dbReference type="STRING" id="1712654.A7C91_00695"/>
<evidence type="ECO:0000256" key="5">
    <source>
        <dbReference type="PROSITE-ProRule" id="PRU00552"/>
    </source>
</evidence>
<dbReference type="Gene3D" id="3.40.50.300">
    <property type="entry name" value="P-loop containing nucleotide triphosphate hydrolases"/>
    <property type="match status" value="2"/>
</dbReference>
<dbReference type="Proteomes" id="UP000076969">
    <property type="component" value="Chromosome"/>
</dbReference>
<dbReference type="SMART" id="SM00490">
    <property type="entry name" value="HELICc"/>
    <property type="match status" value="1"/>
</dbReference>
<evidence type="ECO:0000256" key="1">
    <source>
        <dbReference type="ARBA" id="ARBA00022741"/>
    </source>
</evidence>
<keyword evidence="12" id="KW-1185">Reference proteome</keyword>
<dbReference type="PROSITE" id="PS51194">
    <property type="entry name" value="HELICASE_CTER"/>
    <property type="match status" value="1"/>
</dbReference>
<dbReference type="PROSITE" id="PS51192">
    <property type="entry name" value="HELICASE_ATP_BIND_1"/>
    <property type="match status" value="1"/>
</dbReference>
<dbReference type="GO" id="GO:0005524">
    <property type="term" value="F:ATP binding"/>
    <property type="evidence" value="ECO:0007669"/>
    <property type="project" value="UniProtKB-KW"/>
</dbReference>
<dbReference type="Pfam" id="PF00270">
    <property type="entry name" value="DEAD"/>
    <property type="match status" value="1"/>
</dbReference>
<evidence type="ECO:0000259" key="10">
    <source>
        <dbReference type="PROSITE" id="PS51195"/>
    </source>
</evidence>
<keyword evidence="3 6" id="KW-0347">Helicase</keyword>
<dbReference type="KEGG" id="tpie:A7C91_00695"/>
<dbReference type="InterPro" id="IPR014014">
    <property type="entry name" value="RNA_helicase_DEAD_Q_motif"/>
</dbReference>
<keyword evidence="1 6" id="KW-0547">Nucleotide-binding</keyword>
<dbReference type="Pfam" id="PF00271">
    <property type="entry name" value="Helicase_C"/>
    <property type="match status" value="1"/>
</dbReference>
<organism evidence="11 12">
    <name type="scientific">Thermococcus piezophilus</name>
    <dbReference type="NCBI Taxonomy" id="1712654"/>
    <lineage>
        <taxon>Archaea</taxon>
        <taxon>Methanobacteriati</taxon>
        <taxon>Methanobacteriota</taxon>
        <taxon>Thermococci</taxon>
        <taxon>Thermococcales</taxon>
        <taxon>Thermococcaceae</taxon>
        <taxon>Thermococcus</taxon>
    </lineage>
</organism>
<dbReference type="InterPro" id="IPR014001">
    <property type="entry name" value="Helicase_ATP-bd"/>
</dbReference>
<dbReference type="InterPro" id="IPR044742">
    <property type="entry name" value="DEAD/DEAH_RhlB"/>
</dbReference>
<keyword evidence="4 6" id="KW-0067">ATP-binding</keyword>
<dbReference type="SMART" id="SM00487">
    <property type="entry name" value="DEXDc"/>
    <property type="match status" value="1"/>
</dbReference>
<dbReference type="AlphaFoldDB" id="A0A172WEN4"/>
<evidence type="ECO:0000259" key="9">
    <source>
        <dbReference type="PROSITE" id="PS51194"/>
    </source>
</evidence>
<dbReference type="EMBL" id="CP015520">
    <property type="protein sequence ID" value="ANF21883.1"/>
    <property type="molecule type" value="Genomic_DNA"/>
</dbReference>
<feature type="domain" description="DEAD-box RNA helicase Q" evidence="10">
    <location>
        <begin position="11"/>
        <end position="39"/>
    </location>
</feature>
<dbReference type="GO" id="GO:0003724">
    <property type="term" value="F:RNA helicase activity"/>
    <property type="evidence" value="ECO:0007669"/>
    <property type="project" value="InterPro"/>
</dbReference>
<dbReference type="InterPro" id="IPR050079">
    <property type="entry name" value="DEAD_box_RNA_helicase"/>
</dbReference>
<feature type="domain" description="Helicase ATP-binding" evidence="8">
    <location>
        <begin position="43"/>
        <end position="213"/>
    </location>
</feature>
<keyword evidence="2 6" id="KW-0378">Hydrolase</keyword>
<evidence type="ECO:0000256" key="7">
    <source>
        <dbReference type="SAM" id="MobiDB-lite"/>
    </source>
</evidence>
<dbReference type="InterPro" id="IPR001650">
    <property type="entry name" value="Helicase_C-like"/>
</dbReference>
<evidence type="ECO:0000256" key="4">
    <source>
        <dbReference type="ARBA" id="ARBA00022840"/>
    </source>
</evidence>
<dbReference type="CDD" id="cd18787">
    <property type="entry name" value="SF2_C_DEAD"/>
    <property type="match status" value="1"/>
</dbReference>
<feature type="region of interest" description="Disordered" evidence="7">
    <location>
        <begin position="383"/>
        <end position="415"/>
    </location>
</feature>
<feature type="compositionally biased region" description="Basic and acidic residues" evidence="7">
    <location>
        <begin position="383"/>
        <end position="408"/>
    </location>
</feature>
<dbReference type="SUPFAM" id="SSF52540">
    <property type="entry name" value="P-loop containing nucleoside triphosphate hydrolases"/>
    <property type="match status" value="1"/>
</dbReference>
<dbReference type="PANTHER" id="PTHR47959:SF1">
    <property type="entry name" value="ATP-DEPENDENT RNA HELICASE DBPA"/>
    <property type="match status" value="1"/>
</dbReference>
<evidence type="ECO:0000256" key="6">
    <source>
        <dbReference type="RuleBase" id="RU000492"/>
    </source>
</evidence>
<feature type="short sequence motif" description="Q motif" evidence="5">
    <location>
        <begin position="11"/>
        <end position="39"/>
    </location>
</feature>
<dbReference type="GO" id="GO:0003676">
    <property type="term" value="F:nucleic acid binding"/>
    <property type="evidence" value="ECO:0007669"/>
    <property type="project" value="InterPro"/>
</dbReference>
<evidence type="ECO:0000256" key="3">
    <source>
        <dbReference type="ARBA" id="ARBA00022806"/>
    </source>
</evidence>
<accession>A0A172WEN4</accession>
<evidence type="ECO:0000256" key="2">
    <source>
        <dbReference type="ARBA" id="ARBA00022801"/>
    </source>
</evidence>
<dbReference type="GO" id="GO:0140097">
    <property type="term" value="F:catalytic activity, acting on DNA"/>
    <property type="evidence" value="ECO:0007669"/>
    <property type="project" value="UniProtKB-ARBA"/>
</dbReference>
<comment type="similarity">
    <text evidence="6">Belongs to the DEAD box helicase family.</text>
</comment>
<dbReference type="GO" id="GO:0016787">
    <property type="term" value="F:hydrolase activity"/>
    <property type="evidence" value="ECO:0007669"/>
    <property type="project" value="UniProtKB-KW"/>
</dbReference>
<name>A0A172WEN4_9EURY</name>
<evidence type="ECO:0000313" key="11">
    <source>
        <dbReference type="EMBL" id="ANF21883.1"/>
    </source>
</evidence>
<evidence type="ECO:0000313" key="12">
    <source>
        <dbReference type="Proteomes" id="UP000076969"/>
    </source>
</evidence>
<evidence type="ECO:0000259" key="8">
    <source>
        <dbReference type="PROSITE" id="PS51192"/>
    </source>
</evidence>
<sequence length="415" mass="47846">MLIVEKESRKMSFESLGLSEATLVAVRRKGFSQPTDIQREVIPRLLSGDADIIGQSQTGTGKTAAFALPIIEAIDENEKSVQAIVLTPTRELALQVADEIKSLRGRKRVYVYAVYGGQPIGPQIRALERGTHVVVGTPGRVLDHIRRGTLDLSGVKFFILDEADRMLDMGFIDDIEAIFRQTPRNKRVLMFSATMPREILRLAQRYMGNYEVVKVSSDELVPEMVEQEYVEVVPARKFTMLKKILSDDFYGIVFCATKRETRELNEKLRRQGYSVEALNGDMSQSARERTFWRFKTKRTRILVATDVAARGLDVQDISHIVNYSLPMTAEDYVHRIGRTGRMGKRGKAVTFIMPGEYRRLRYIASVAGVEIKKSELSEEIPREYRERYEREEKQREYRKNGRRNDRYHRGYSRRY</sequence>
<dbReference type="InterPro" id="IPR011545">
    <property type="entry name" value="DEAD/DEAH_box_helicase_dom"/>
</dbReference>
<dbReference type="PROSITE" id="PS51195">
    <property type="entry name" value="Q_MOTIF"/>
    <property type="match status" value="1"/>
</dbReference>
<proteinExistence type="inferred from homology"/>
<feature type="domain" description="Helicase C-terminal" evidence="9">
    <location>
        <begin position="240"/>
        <end position="388"/>
    </location>
</feature>
<protein>
    <submittedName>
        <fullName evidence="11">RNA helicase</fullName>
    </submittedName>
</protein>